<organism evidence="2 3">
    <name type="scientific">Mycena metata</name>
    <dbReference type="NCBI Taxonomy" id="1033252"/>
    <lineage>
        <taxon>Eukaryota</taxon>
        <taxon>Fungi</taxon>
        <taxon>Dikarya</taxon>
        <taxon>Basidiomycota</taxon>
        <taxon>Agaricomycotina</taxon>
        <taxon>Agaricomycetes</taxon>
        <taxon>Agaricomycetidae</taxon>
        <taxon>Agaricales</taxon>
        <taxon>Marasmiineae</taxon>
        <taxon>Mycenaceae</taxon>
        <taxon>Mycena</taxon>
    </lineage>
</organism>
<feature type="region of interest" description="Disordered" evidence="1">
    <location>
        <begin position="85"/>
        <end position="105"/>
    </location>
</feature>
<evidence type="ECO:0000313" key="3">
    <source>
        <dbReference type="Proteomes" id="UP001215598"/>
    </source>
</evidence>
<evidence type="ECO:0000256" key="1">
    <source>
        <dbReference type="SAM" id="MobiDB-lite"/>
    </source>
</evidence>
<accession>A0AAD7MD53</accession>
<feature type="compositionally biased region" description="Basic and acidic residues" evidence="1">
    <location>
        <begin position="85"/>
        <end position="94"/>
    </location>
</feature>
<dbReference type="Proteomes" id="UP001215598">
    <property type="component" value="Unassembled WGS sequence"/>
</dbReference>
<dbReference type="AlphaFoldDB" id="A0AAD7MD53"/>
<feature type="compositionally biased region" description="Basic and acidic residues" evidence="1">
    <location>
        <begin position="33"/>
        <end position="46"/>
    </location>
</feature>
<name>A0AAD7MD53_9AGAR</name>
<feature type="region of interest" description="Disordered" evidence="1">
    <location>
        <begin position="1"/>
        <end position="62"/>
    </location>
</feature>
<proteinExistence type="predicted"/>
<dbReference type="EMBL" id="JARKIB010000393">
    <property type="protein sequence ID" value="KAJ7711543.1"/>
    <property type="molecule type" value="Genomic_DNA"/>
</dbReference>
<comment type="caution">
    <text evidence="2">The sequence shown here is derived from an EMBL/GenBank/DDBJ whole genome shotgun (WGS) entry which is preliminary data.</text>
</comment>
<reference evidence="2" key="1">
    <citation type="submission" date="2023-03" db="EMBL/GenBank/DDBJ databases">
        <title>Massive genome expansion in bonnet fungi (Mycena s.s.) driven by repeated elements and novel gene families across ecological guilds.</title>
        <authorList>
            <consortium name="Lawrence Berkeley National Laboratory"/>
            <person name="Harder C.B."/>
            <person name="Miyauchi S."/>
            <person name="Viragh M."/>
            <person name="Kuo A."/>
            <person name="Thoen E."/>
            <person name="Andreopoulos B."/>
            <person name="Lu D."/>
            <person name="Skrede I."/>
            <person name="Drula E."/>
            <person name="Henrissat B."/>
            <person name="Morin E."/>
            <person name="Kohler A."/>
            <person name="Barry K."/>
            <person name="LaButti K."/>
            <person name="Morin E."/>
            <person name="Salamov A."/>
            <person name="Lipzen A."/>
            <person name="Mereny Z."/>
            <person name="Hegedus B."/>
            <person name="Baldrian P."/>
            <person name="Stursova M."/>
            <person name="Weitz H."/>
            <person name="Taylor A."/>
            <person name="Grigoriev I.V."/>
            <person name="Nagy L.G."/>
            <person name="Martin F."/>
            <person name="Kauserud H."/>
        </authorList>
    </citation>
    <scope>NUCLEOTIDE SEQUENCE</scope>
    <source>
        <strain evidence="2">CBHHK182m</strain>
    </source>
</reference>
<protein>
    <submittedName>
        <fullName evidence="2">Uncharacterized protein</fullName>
    </submittedName>
</protein>
<evidence type="ECO:0000313" key="2">
    <source>
        <dbReference type="EMBL" id="KAJ7711543.1"/>
    </source>
</evidence>
<sequence>MARDVVPFLRANSSPSDADQERPQVSIGIASDLPKEKENRENKANIKDSYSCGGGRRNEVERGFGGRISIGNELFATIAELRARPSEERMKQGDLEAQESEPVKTPGAVKIHSTMKAILGKRWNHQGRFHAANPEGWLRPEKSDEQANLYSGAPGLVRDSSEMSPGCSLRRPDFLLCTRPVEIWSKLTVRSDTAIHCKSLTRRRNIYAKHEFIQFSLAFQHRASSPSWYQIGGHISSKE</sequence>
<keyword evidence="3" id="KW-1185">Reference proteome</keyword>
<gene>
    <name evidence="2" type="ORF">B0H16DRAFT_1480248</name>
</gene>